<organism evidence="10 11">
    <name type="scientific">Talaromyces atroroseus</name>
    <dbReference type="NCBI Taxonomy" id="1441469"/>
    <lineage>
        <taxon>Eukaryota</taxon>
        <taxon>Fungi</taxon>
        <taxon>Dikarya</taxon>
        <taxon>Ascomycota</taxon>
        <taxon>Pezizomycotina</taxon>
        <taxon>Eurotiomycetes</taxon>
        <taxon>Eurotiomycetidae</taxon>
        <taxon>Eurotiales</taxon>
        <taxon>Trichocomaceae</taxon>
        <taxon>Talaromyces</taxon>
        <taxon>Talaromyces sect. Trachyspermi</taxon>
    </lineage>
</organism>
<dbReference type="PANTHER" id="PTHR47782:SF12">
    <property type="entry name" value="ZN(II)2CYS6 TRANSCRIPTION FACTOR (EUROFUNG)"/>
    <property type="match status" value="1"/>
</dbReference>
<dbReference type="InterPro" id="IPR036864">
    <property type="entry name" value="Zn2-C6_fun-type_DNA-bd_sf"/>
</dbReference>
<keyword evidence="2" id="KW-0479">Metal-binding</keyword>
<dbReference type="RefSeq" id="XP_020122128.1">
    <property type="nucleotide sequence ID" value="XM_020264774.1"/>
</dbReference>
<evidence type="ECO:0000313" key="10">
    <source>
        <dbReference type="EMBL" id="OKL62007.1"/>
    </source>
</evidence>
<dbReference type="PANTHER" id="PTHR47782">
    <property type="entry name" value="ZN(II)2CYS6 TRANSCRIPTION FACTOR (EUROFUNG)-RELATED"/>
    <property type="match status" value="1"/>
</dbReference>
<feature type="region of interest" description="Disordered" evidence="8">
    <location>
        <begin position="99"/>
        <end position="142"/>
    </location>
</feature>
<evidence type="ECO:0000256" key="5">
    <source>
        <dbReference type="ARBA" id="ARBA00023125"/>
    </source>
</evidence>
<dbReference type="SUPFAM" id="SSF57701">
    <property type="entry name" value="Zn2/Cys6 DNA-binding domain"/>
    <property type="match status" value="1"/>
</dbReference>
<dbReference type="Pfam" id="PF04082">
    <property type="entry name" value="Fungal_trans"/>
    <property type="match status" value="1"/>
</dbReference>
<dbReference type="InterPro" id="IPR052202">
    <property type="entry name" value="Yeast_MetPath_Reg"/>
</dbReference>
<feature type="domain" description="Zn(2)-C6 fungal-type" evidence="9">
    <location>
        <begin position="11"/>
        <end position="41"/>
    </location>
</feature>
<dbReference type="Gene3D" id="4.10.240.10">
    <property type="entry name" value="Zn(2)-C6 fungal-type DNA-binding domain"/>
    <property type="match status" value="1"/>
</dbReference>
<dbReference type="GeneID" id="31002458"/>
<evidence type="ECO:0000256" key="2">
    <source>
        <dbReference type="ARBA" id="ARBA00022723"/>
    </source>
</evidence>
<feature type="compositionally biased region" description="Polar residues" evidence="8">
    <location>
        <begin position="117"/>
        <end position="137"/>
    </location>
</feature>
<accession>A0A225B7U8</accession>
<dbReference type="GO" id="GO:0008270">
    <property type="term" value="F:zinc ion binding"/>
    <property type="evidence" value="ECO:0007669"/>
    <property type="project" value="InterPro"/>
</dbReference>
<feature type="compositionally biased region" description="Low complexity" evidence="8">
    <location>
        <begin position="99"/>
        <end position="116"/>
    </location>
</feature>
<dbReference type="GO" id="GO:0045944">
    <property type="term" value="P:positive regulation of transcription by RNA polymerase II"/>
    <property type="evidence" value="ECO:0007669"/>
    <property type="project" value="TreeGrafter"/>
</dbReference>
<evidence type="ECO:0000256" key="4">
    <source>
        <dbReference type="ARBA" id="ARBA00023015"/>
    </source>
</evidence>
<dbReference type="InterPro" id="IPR001138">
    <property type="entry name" value="Zn2Cys6_DnaBD"/>
</dbReference>
<keyword evidence="6" id="KW-0804">Transcription</keyword>
<dbReference type="EMBL" id="LFMY01000003">
    <property type="protein sequence ID" value="OKL62007.1"/>
    <property type="molecule type" value="Genomic_DNA"/>
</dbReference>
<dbReference type="GO" id="GO:0005634">
    <property type="term" value="C:nucleus"/>
    <property type="evidence" value="ECO:0007669"/>
    <property type="project" value="UniProtKB-SubCell"/>
</dbReference>
<dbReference type="OrthoDB" id="25921at2759"/>
<dbReference type="STRING" id="1441469.A0A225B7U8"/>
<keyword evidence="11" id="KW-1185">Reference proteome</keyword>
<dbReference type="SMART" id="SM00066">
    <property type="entry name" value="GAL4"/>
    <property type="match status" value="1"/>
</dbReference>
<dbReference type="PROSITE" id="PS50048">
    <property type="entry name" value="ZN2_CY6_FUNGAL_2"/>
    <property type="match status" value="1"/>
</dbReference>
<dbReference type="GO" id="GO:0043565">
    <property type="term" value="F:sequence-specific DNA binding"/>
    <property type="evidence" value="ECO:0007669"/>
    <property type="project" value="TreeGrafter"/>
</dbReference>
<dbReference type="GO" id="GO:0000981">
    <property type="term" value="F:DNA-binding transcription factor activity, RNA polymerase II-specific"/>
    <property type="evidence" value="ECO:0007669"/>
    <property type="project" value="InterPro"/>
</dbReference>
<dbReference type="PROSITE" id="PS00463">
    <property type="entry name" value="ZN2_CY6_FUNGAL_1"/>
    <property type="match status" value="1"/>
</dbReference>
<keyword evidence="7" id="KW-0539">Nucleus</keyword>
<evidence type="ECO:0000256" key="1">
    <source>
        <dbReference type="ARBA" id="ARBA00004123"/>
    </source>
</evidence>
<evidence type="ECO:0000256" key="6">
    <source>
        <dbReference type="ARBA" id="ARBA00023163"/>
    </source>
</evidence>
<reference evidence="10 11" key="1">
    <citation type="submission" date="2015-06" db="EMBL/GenBank/DDBJ databases">
        <title>Talaromyces atroroseus IBT 11181 draft genome.</title>
        <authorList>
            <person name="Rasmussen K.B."/>
            <person name="Rasmussen S."/>
            <person name="Petersen B."/>
            <person name="Sicheritz-Ponten T."/>
            <person name="Mortensen U.H."/>
            <person name="Thrane U."/>
        </authorList>
    </citation>
    <scope>NUCLEOTIDE SEQUENCE [LARGE SCALE GENOMIC DNA]</scope>
    <source>
        <strain evidence="10 11">IBT 11181</strain>
    </source>
</reference>
<dbReference type="SMART" id="SM00906">
    <property type="entry name" value="Fungal_trans"/>
    <property type="match status" value="1"/>
</dbReference>
<dbReference type="Proteomes" id="UP000214365">
    <property type="component" value="Unassembled WGS sequence"/>
</dbReference>
<keyword evidence="5" id="KW-0238">DNA-binding</keyword>
<proteinExistence type="predicted"/>
<evidence type="ECO:0000256" key="3">
    <source>
        <dbReference type="ARBA" id="ARBA00022833"/>
    </source>
</evidence>
<comment type="subcellular location">
    <subcellularLocation>
        <location evidence="1">Nucleus</location>
    </subcellularLocation>
</comment>
<dbReference type="CDD" id="cd12148">
    <property type="entry name" value="fungal_TF_MHR"/>
    <property type="match status" value="1"/>
</dbReference>
<dbReference type="AlphaFoldDB" id="A0A225B7U8"/>
<dbReference type="GO" id="GO:0006351">
    <property type="term" value="P:DNA-templated transcription"/>
    <property type="evidence" value="ECO:0007669"/>
    <property type="project" value="InterPro"/>
</dbReference>
<evidence type="ECO:0000259" key="9">
    <source>
        <dbReference type="PROSITE" id="PS50048"/>
    </source>
</evidence>
<comment type="caution">
    <text evidence="10">The sequence shown here is derived from an EMBL/GenBank/DDBJ whole genome shotgun (WGS) entry which is preliminary data.</text>
</comment>
<sequence length="596" mass="66689">MAEPAARAESSCRRCHRRKKRCDKTLPQCKACQKANQRCSYLDDEKETATFSIAYVHGLELRVKELEQQLAICLDIQTTENGKLPHDFHEATLLYNTTPPDQSSASAISSPPQMQAGTTTQQSMVNVSPTRQRSPNTRRSESLANELKLLSLEAAAERHVGSSSGISFAKLTQAVLRRLSPDRQEFVFEDGLHEGQEDSDLGLENGSTPTFTSAFTEINTHLVPSPLPQHHQYSYAPNDQPDDDLQDLQDLTLLEMPHISHLLEFYFAHSHTLYPIVPQQELTNVLWRLYANPSDALGDSPLWRFRIWMVLAIGSTAYSSVSLLDESESVQLFNKAMVHFEAAMGCGDLAALEVLMLQVSYSFFNKIGPNTWILIGMAARIATGMGLHSADQYKSLAVDIIEHQKRLFFSLYMMDRVVSLALGRPFAIQDDDITVEPFADADDENIRPDGIIPSTKLEPSTMAIPLHILALRTIASEIGSRVHSVKNREPVLRVLAEASSMAIRQAITMHRQQRFSYNWLNLAVLFNATLSLMYSTTAQPNNLSQVLESSKAIEDLELSIELLHAFSRKFASAKRIQSMVQIVLAKLRMQIVHLVA</sequence>
<dbReference type="InterPro" id="IPR007219">
    <property type="entry name" value="XnlR_reg_dom"/>
</dbReference>
<keyword evidence="4" id="KW-0805">Transcription regulation</keyword>
<dbReference type="Pfam" id="PF00172">
    <property type="entry name" value="Zn_clus"/>
    <property type="match status" value="1"/>
</dbReference>
<gene>
    <name evidence="10" type="ORF">UA08_02703</name>
</gene>
<keyword evidence="3" id="KW-0862">Zinc</keyword>
<evidence type="ECO:0000313" key="11">
    <source>
        <dbReference type="Proteomes" id="UP000214365"/>
    </source>
</evidence>
<evidence type="ECO:0000256" key="8">
    <source>
        <dbReference type="SAM" id="MobiDB-lite"/>
    </source>
</evidence>
<name>A0A225B7U8_TALAT</name>
<evidence type="ECO:0000256" key="7">
    <source>
        <dbReference type="ARBA" id="ARBA00023242"/>
    </source>
</evidence>
<protein>
    <recommendedName>
        <fullName evidence="9">Zn(2)-C6 fungal-type domain-containing protein</fullName>
    </recommendedName>
</protein>